<dbReference type="GO" id="GO:0019594">
    <property type="term" value="P:mannitol metabolic process"/>
    <property type="evidence" value="ECO:0007669"/>
    <property type="project" value="InterPro"/>
</dbReference>
<dbReference type="RefSeq" id="WP_350353329.1">
    <property type="nucleotide sequence ID" value="NZ_CP158357.1"/>
</dbReference>
<dbReference type="GO" id="GO:0008926">
    <property type="term" value="F:mannitol-1-phosphate 5-dehydrogenase activity"/>
    <property type="evidence" value="ECO:0007669"/>
    <property type="project" value="UniProtKB-EC"/>
</dbReference>
<dbReference type="Pfam" id="PF01232">
    <property type="entry name" value="Mannitol_dh"/>
    <property type="match status" value="1"/>
</dbReference>
<evidence type="ECO:0000256" key="3">
    <source>
        <dbReference type="ARBA" id="ARBA00023002"/>
    </source>
</evidence>
<dbReference type="Gene3D" id="3.40.50.720">
    <property type="entry name" value="NAD(P)-binding Rossmann-like Domain"/>
    <property type="match status" value="1"/>
</dbReference>
<feature type="domain" description="Mannitol dehydrogenase C-terminal" evidence="9">
    <location>
        <begin position="289"/>
        <end position="474"/>
    </location>
</feature>
<evidence type="ECO:0000256" key="7">
    <source>
        <dbReference type="SAM" id="MobiDB-lite"/>
    </source>
</evidence>
<evidence type="ECO:0000256" key="6">
    <source>
        <dbReference type="ARBA" id="ARBA00061451"/>
    </source>
</evidence>
<evidence type="ECO:0000256" key="4">
    <source>
        <dbReference type="ARBA" id="ARBA00023027"/>
    </source>
</evidence>
<comment type="similarity">
    <text evidence="6">Belongs to the mannitol dehydrogenase family. UxuB subfamily.</text>
</comment>
<name>A0AAU7W2Z9_9MICO</name>
<dbReference type="InterPro" id="IPR008927">
    <property type="entry name" value="6-PGluconate_DH-like_C_sf"/>
</dbReference>
<dbReference type="SUPFAM" id="SSF51735">
    <property type="entry name" value="NAD(P)-binding Rossmann-fold domains"/>
    <property type="match status" value="1"/>
</dbReference>
<accession>A0AAU7W2Z9</accession>
<reference evidence="10" key="1">
    <citation type="submission" date="2024-06" db="EMBL/GenBank/DDBJ databases">
        <title>Draft genome sequence of Microbacterium sp. strain A8/3-1, isolated from Oxytropis tragacanthoides Fisch. ex DC. Root nodules in the Altai region of Russia.</title>
        <authorList>
            <person name="Sazanova A."/>
            <person name="Guro P."/>
            <person name="Kuznetsova I."/>
            <person name="Belimov A."/>
            <person name="Safronova V."/>
        </authorList>
    </citation>
    <scope>NUCLEOTIDE SEQUENCE</scope>
    <source>
        <strain evidence="10">A8/3-1</strain>
    </source>
</reference>
<evidence type="ECO:0000256" key="2">
    <source>
        <dbReference type="ARBA" id="ARBA00016219"/>
    </source>
</evidence>
<dbReference type="Gene3D" id="1.10.1040.10">
    <property type="entry name" value="N-(1-d-carboxylethyl)-l-norvaline Dehydrogenase, domain 2"/>
    <property type="match status" value="1"/>
</dbReference>
<protein>
    <recommendedName>
        <fullName evidence="2">Mannitol-1-phosphate 5-dehydrogenase</fullName>
        <ecNumber evidence="1">1.1.1.17</ecNumber>
    </recommendedName>
</protein>
<dbReference type="PRINTS" id="PR00084">
    <property type="entry name" value="MTLDHDRGNASE"/>
</dbReference>
<dbReference type="InterPro" id="IPR013118">
    <property type="entry name" value="Mannitol_DH_C"/>
</dbReference>
<dbReference type="InterPro" id="IPR050988">
    <property type="entry name" value="Mannitol_DH/Oxidoreductase"/>
</dbReference>
<evidence type="ECO:0000256" key="1">
    <source>
        <dbReference type="ARBA" id="ARBA00012939"/>
    </source>
</evidence>
<feature type="region of interest" description="Disordered" evidence="7">
    <location>
        <begin position="488"/>
        <end position="510"/>
    </location>
</feature>
<comment type="catalytic activity">
    <reaction evidence="5">
        <text>D-mannitol 1-phosphate + NAD(+) = beta-D-fructose 6-phosphate + NADH + H(+)</text>
        <dbReference type="Rhea" id="RHEA:19661"/>
        <dbReference type="ChEBI" id="CHEBI:15378"/>
        <dbReference type="ChEBI" id="CHEBI:57540"/>
        <dbReference type="ChEBI" id="CHEBI:57634"/>
        <dbReference type="ChEBI" id="CHEBI:57945"/>
        <dbReference type="ChEBI" id="CHEBI:61381"/>
        <dbReference type="EC" id="1.1.1.17"/>
    </reaction>
</comment>
<dbReference type="InterPro" id="IPR000669">
    <property type="entry name" value="Mannitol_DH"/>
</dbReference>
<organism evidence="10">
    <name type="scientific">Microbacterium sp. A8/3-1</name>
    <dbReference type="NCBI Taxonomy" id="3160749"/>
    <lineage>
        <taxon>Bacteria</taxon>
        <taxon>Bacillati</taxon>
        <taxon>Actinomycetota</taxon>
        <taxon>Actinomycetes</taxon>
        <taxon>Micrococcales</taxon>
        <taxon>Microbacteriaceae</taxon>
        <taxon>Microbacterium</taxon>
    </lineage>
</organism>
<dbReference type="Pfam" id="PF08125">
    <property type="entry name" value="Mannitol_dh_C"/>
    <property type="match status" value="1"/>
</dbReference>
<evidence type="ECO:0000259" key="9">
    <source>
        <dbReference type="Pfam" id="PF08125"/>
    </source>
</evidence>
<gene>
    <name evidence="10" type="ORF">ABS642_10680</name>
</gene>
<dbReference type="InterPro" id="IPR023027">
    <property type="entry name" value="Mannitol_DH_CS"/>
</dbReference>
<dbReference type="FunFam" id="3.40.50.720:FF:000129">
    <property type="entry name" value="D-mannonate oxidoreductase"/>
    <property type="match status" value="1"/>
</dbReference>
<dbReference type="PROSITE" id="PS00974">
    <property type="entry name" value="MANNITOL_DHGENASE"/>
    <property type="match status" value="1"/>
</dbReference>
<dbReference type="PANTHER" id="PTHR43362:SF1">
    <property type="entry name" value="MANNITOL DEHYDROGENASE 2-RELATED"/>
    <property type="match status" value="1"/>
</dbReference>
<dbReference type="SUPFAM" id="SSF48179">
    <property type="entry name" value="6-phosphogluconate dehydrogenase C-terminal domain-like"/>
    <property type="match status" value="1"/>
</dbReference>
<dbReference type="InterPro" id="IPR036291">
    <property type="entry name" value="NAD(P)-bd_dom_sf"/>
</dbReference>
<dbReference type="EMBL" id="CP158357">
    <property type="protein sequence ID" value="XBX80528.1"/>
    <property type="molecule type" value="Genomic_DNA"/>
</dbReference>
<dbReference type="PANTHER" id="PTHR43362">
    <property type="entry name" value="MANNITOL DEHYDROGENASE DSF1-RELATED"/>
    <property type="match status" value="1"/>
</dbReference>
<evidence type="ECO:0000256" key="5">
    <source>
        <dbReference type="ARBA" id="ARBA00048615"/>
    </source>
</evidence>
<dbReference type="InterPro" id="IPR013328">
    <property type="entry name" value="6PGD_dom2"/>
</dbReference>
<evidence type="ECO:0000313" key="10">
    <source>
        <dbReference type="EMBL" id="XBX80528.1"/>
    </source>
</evidence>
<keyword evidence="4" id="KW-0520">NAD</keyword>
<dbReference type="InterPro" id="IPR013131">
    <property type="entry name" value="Mannitol_DH_N"/>
</dbReference>
<keyword evidence="3 10" id="KW-0560">Oxidoreductase</keyword>
<proteinExistence type="inferred from homology"/>
<evidence type="ECO:0000259" key="8">
    <source>
        <dbReference type="Pfam" id="PF01232"/>
    </source>
</evidence>
<dbReference type="AlphaFoldDB" id="A0AAU7W2Z9"/>
<feature type="domain" description="Mannitol dehydrogenase N-terminal" evidence="8">
    <location>
        <begin position="29"/>
        <end position="280"/>
    </location>
</feature>
<sequence length="510" mass="55571">MVQLSASALASLPPSVHVPTYDTARVRAGIVHFGVGGFHRAHQAMYLDRLLERGDTEWGICGVGVLPFDSAMRDALSAQDNLYTLVTKSPDGESRAQIVGSIVEYLFAPDDPGVVLAKLIDPATKIVSLTITEGGYSVDDATGAFDPRDEDTLADLAAPTGAEPRSVLGFLVAALRERRAAGTVPFTVMSCDNIQGNGHVARRAVLGFAEHQDVAFAAWIADNVAFPSSMVDRITPAMTDETRTDIAAEFGVEDLWPVRSESFEQWVLEDSFTAGRPALEDVGVQIVADVEPYELMKLRLLNASHQAMGYLGILAGVEFVHDVCTDPLFVEFLLGYMHEEAIPTLRPVPGIVLDEYCQPLISRFSSDAIRDTLARQVVDGSDRIAKFLVPVVRDRLSAGQSIDRCVLVIAAWSVFLEGRTESGEPTPMVDRRVEELRAHVRLELEHPGSLLDYAPVFGELGKDTRLREQFISARTALKNQGVRAVLSSLSRGQRVPKPPTPPATLRTTTR</sequence>
<dbReference type="EC" id="1.1.1.17" evidence="1"/>